<evidence type="ECO:0000256" key="7">
    <source>
        <dbReference type="ARBA" id="ARBA00022722"/>
    </source>
</evidence>
<comment type="similarity">
    <text evidence="2">Belongs to the 5'-3' exonuclease family. XRN2/RAT1 subfamily.</text>
</comment>
<keyword evidence="6" id="KW-0507">mRNA processing</keyword>
<evidence type="ECO:0000256" key="1">
    <source>
        <dbReference type="ARBA" id="ARBA00004123"/>
    </source>
</evidence>
<evidence type="ECO:0000256" key="14">
    <source>
        <dbReference type="ARBA" id="ARBA00046137"/>
    </source>
</evidence>
<comment type="caution">
    <text evidence="19">The sequence shown here is derived from an EMBL/GenBank/DDBJ whole genome shotgun (WGS) entry which is preliminary data.</text>
</comment>
<dbReference type="GO" id="GO:0004534">
    <property type="term" value="F:5'-3' RNA exonuclease activity"/>
    <property type="evidence" value="ECO:0007669"/>
    <property type="project" value="InterPro"/>
</dbReference>
<organism evidence="19 20">
    <name type="scientific">Hericium alpestre</name>
    <dbReference type="NCBI Taxonomy" id="135208"/>
    <lineage>
        <taxon>Eukaryota</taxon>
        <taxon>Fungi</taxon>
        <taxon>Dikarya</taxon>
        <taxon>Basidiomycota</taxon>
        <taxon>Agaricomycotina</taxon>
        <taxon>Agaricomycetes</taxon>
        <taxon>Russulales</taxon>
        <taxon>Hericiaceae</taxon>
        <taxon>Hericium</taxon>
    </lineage>
</organism>
<name>A0A4Y9ZVU1_9AGAM</name>
<dbReference type="Proteomes" id="UP000298061">
    <property type="component" value="Unassembled WGS sequence"/>
</dbReference>
<dbReference type="Pfam" id="PF17846">
    <property type="entry name" value="XRN_M"/>
    <property type="match status" value="2"/>
</dbReference>
<dbReference type="GO" id="GO:0006364">
    <property type="term" value="P:rRNA processing"/>
    <property type="evidence" value="ECO:0007669"/>
    <property type="project" value="UniProtKB-KW"/>
</dbReference>
<dbReference type="GO" id="GO:0003723">
    <property type="term" value="F:RNA binding"/>
    <property type="evidence" value="ECO:0007669"/>
    <property type="project" value="TreeGrafter"/>
</dbReference>
<dbReference type="GO" id="GO:0008270">
    <property type="term" value="F:zinc ion binding"/>
    <property type="evidence" value="ECO:0007669"/>
    <property type="project" value="UniProtKB-KW"/>
</dbReference>
<keyword evidence="8" id="KW-0378">Hydrolase</keyword>
<comment type="function">
    <text evidence="14">Possesses 5'-&gt;3' exoribonuclease activity. Required for the processing of nuclear mRNA and rRNA precursors. May promote the termination of transcription by RNA polymerase II. Essential for vegetative cell growth and chromosome segregation.</text>
</comment>
<dbReference type="CDD" id="cd18673">
    <property type="entry name" value="PIN_XRN1-2-like"/>
    <property type="match status" value="1"/>
</dbReference>
<evidence type="ECO:0000256" key="10">
    <source>
        <dbReference type="ARBA" id="ARBA00023015"/>
    </source>
</evidence>
<dbReference type="EMBL" id="SFCI01000862">
    <property type="protein sequence ID" value="TFY77629.1"/>
    <property type="molecule type" value="Genomic_DNA"/>
</dbReference>
<keyword evidence="16" id="KW-0479">Metal-binding</keyword>
<comment type="subunit">
    <text evidence="15">Interacts with RAI1; the interaction is direct, stabilizes RAT1 protein structure and may stimulate its exoribonuclease activity. The interaction also stimulates RAI1 pyrophosphohydrolase activity, probably by recruiting it to mRNA substrates.</text>
</comment>
<dbReference type="PROSITE" id="PS50158">
    <property type="entry name" value="ZF_CCHC"/>
    <property type="match status" value="1"/>
</dbReference>
<dbReference type="PANTHER" id="PTHR12341:SF41">
    <property type="entry name" value="5'-3' EXORIBONUCLEASE 2"/>
    <property type="match status" value="1"/>
</dbReference>
<dbReference type="PIRSF" id="PIRSF037239">
    <property type="entry name" value="Exonuclease_Xrn2"/>
    <property type="match status" value="1"/>
</dbReference>
<keyword evidence="13" id="KW-0539">Nucleus</keyword>
<evidence type="ECO:0000313" key="19">
    <source>
        <dbReference type="EMBL" id="TFY77629.1"/>
    </source>
</evidence>
<evidence type="ECO:0000256" key="12">
    <source>
        <dbReference type="ARBA" id="ARBA00023163"/>
    </source>
</evidence>
<dbReference type="GO" id="GO:0000956">
    <property type="term" value="P:nuclear-transcribed mRNA catabolic process"/>
    <property type="evidence" value="ECO:0007669"/>
    <property type="project" value="TreeGrafter"/>
</dbReference>
<dbReference type="GO" id="GO:0006353">
    <property type="term" value="P:DNA-templated transcription termination"/>
    <property type="evidence" value="ECO:0007669"/>
    <property type="project" value="UniProtKB-KW"/>
</dbReference>
<feature type="region of interest" description="Disordered" evidence="17">
    <location>
        <begin position="115"/>
        <end position="138"/>
    </location>
</feature>
<dbReference type="STRING" id="135208.A0A4Y9ZVU1"/>
<keyword evidence="16" id="KW-0862">Zinc</keyword>
<evidence type="ECO:0000313" key="20">
    <source>
        <dbReference type="Proteomes" id="UP000298061"/>
    </source>
</evidence>
<dbReference type="OrthoDB" id="372487at2759"/>
<dbReference type="AlphaFoldDB" id="A0A4Y9ZVU1"/>
<accession>A0A4Y9ZVU1</accession>
<comment type="subcellular location">
    <subcellularLocation>
        <location evidence="1">Nucleus</location>
    </subcellularLocation>
</comment>
<dbReference type="Pfam" id="PF00098">
    <property type="entry name" value="zf-CCHC"/>
    <property type="match status" value="1"/>
</dbReference>
<feature type="region of interest" description="Disordered" evidence="17">
    <location>
        <begin position="408"/>
        <end position="448"/>
    </location>
</feature>
<feature type="non-terminal residue" evidence="19">
    <location>
        <position position="1069"/>
    </location>
</feature>
<feature type="region of interest" description="Disordered" evidence="17">
    <location>
        <begin position="574"/>
        <end position="594"/>
    </location>
</feature>
<keyword evidence="12" id="KW-0804">Transcription</keyword>
<dbReference type="Pfam" id="PF03159">
    <property type="entry name" value="XRN_N"/>
    <property type="match status" value="1"/>
</dbReference>
<dbReference type="PANTHER" id="PTHR12341">
    <property type="entry name" value="5'-&gt;3' EXORIBONUCLEASE"/>
    <property type="match status" value="1"/>
</dbReference>
<evidence type="ECO:0000256" key="9">
    <source>
        <dbReference type="ARBA" id="ARBA00022839"/>
    </source>
</evidence>
<proteinExistence type="inferred from homology"/>
<keyword evidence="20" id="KW-1185">Reference proteome</keyword>
<feature type="compositionally biased region" description="Gly residues" evidence="17">
    <location>
        <begin position="1017"/>
        <end position="1043"/>
    </location>
</feature>
<feature type="region of interest" description="Disordered" evidence="17">
    <location>
        <begin position="900"/>
        <end position="1069"/>
    </location>
</feature>
<dbReference type="GO" id="GO:0005634">
    <property type="term" value="C:nucleus"/>
    <property type="evidence" value="ECO:0007669"/>
    <property type="project" value="UniProtKB-SubCell"/>
</dbReference>
<keyword evidence="7" id="KW-0540">Nuclease</keyword>
<evidence type="ECO:0000256" key="8">
    <source>
        <dbReference type="ARBA" id="ARBA00022801"/>
    </source>
</evidence>
<dbReference type="Gene3D" id="3.40.50.12390">
    <property type="match status" value="2"/>
</dbReference>
<keyword evidence="9" id="KW-0269">Exonuclease</keyword>
<keyword evidence="4" id="KW-0806">Transcription termination</keyword>
<feature type="compositionally biased region" description="Gly residues" evidence="17">
    <location>
        <begin position="1051"/>
        <end position="1069"/>
    </location>
</feature>
<sequence>MGVPALFRWLSKKYPKIVTPVIEEEETKVETEGGEEILVPVDMSRPNPNQLEFDNLYLDMNGIVHPCTHPEGKPPPETEEEMMVEVFKYTERVVNMARPRKLLFMAIDGVAPRAKMNQQRSRRFRSAQEAKEKDEARRESVAIWEAMGKTLSDEEKNKKSWDSNAITPGTPFMDLLASSLRYWVVQKANTDPGWKQIEVIISDASVPGEGEHKIMDYIRRQRSNPGHDPNTQHVIYGLDADLIMLALATHEPHFRVLREDVFAQSGSATACRICGQEGHYAAQCTGTKADMVKPPASEKKPFIFLDVTILREYLEVELNVPQAPFPFSLEMAIDDWVLLIFFVGNDFLPHLPSLEIREGAIDTLLKIWKDELPRMGGYMTNHGELVLQRAQIILEGLAKREDDIFRKRRESEERQEQNTAKRRKVEGHAGANGTGLGGPKTEEAVQNAPAAAHALGGSNRDVVANRAAIRMANLSAAETLKAEMASLVPARRPEPKKKPVIRPPKPSPLPVVQEVLTTEDSSTNIDEVDTDVPGLGSTSFRTEATSFNQSSVAVVSESTDVDADAVGEADLGLTASADGVPMDEEPVSAGQKRKFDEAAEDLVEPEEEPLEEEEEEGVITGRKLALKVNPDGTVEQEDTVRLWEPGYRDRYYLQKFGVEPTDTEFKKAITTCYVEGLAWVLCYYYQGTPSWQWYYPYHFAPFAHDFDEVTKMNIKFEIGQPFKPFEQLMGVFPAASRQHIPKIFQDLMTNEDSPILDFYPPTFEIDMNGKRMAWQGVALLPFIDPKRLLDAMAPHYPKLSEEEVRRNKWGHNVLFTSEEHPLYPFLETLYGKKRTQEPVPLDVKASKGMSGSVLPNPDYQIPGSTYYSPLPNLPDIKNDRTLSALYLFPKQLTPHRSVLLPGVRRPPRSLTADDLERTRRGGRGRGGRRDDYGGHAATFAGQAPYGPVTGAYSEGRQYGRREEYQQRGYQQSSYSSYNSSSRGSYSGYNAPAPYQQQTYGGYGAGSRPPPPPAASYGGQGGYGRGGPPRGGYDGQSYGRGGYSSGAPPPRGGYGGGGGGYGGRGGYGGG</sequence>
<dbReference type="InterPro" id="IPR017151">
    <property type="entry name" value="Xrn2/3/4"/>
</dbReference>
<dbReference type="InterPro" id="IPR004859">
    <property type="entry name" value="Xrn1_N"/>
</dbReference>
<evidence type="ECO:0000256" key="6">
    <source>
        <dbReference type="ARBA" id="ARBA00022664"/>
    </source>
</evidence>
<keyword evidence="5" id="KW-0698">rRNA processing</keyword>
<evidence type="ECO:0000256" key="5">
    <source>
        <dbReference type="ARBA" id="ARBA00022552"/>
    </source>
</evidence>
<evidence type="ECO:0000256" key="17">
    <source>
        <dbReference type="SAM" id="MobiDB-lite"/>
    </source>
</evidence>
<keyword evidence="16" id="KW-0863">Zinc-finger</keyword>
<evidence type="ECO:0000256" key="16">
    <source>
        <dbReference type="PROSITE-ProRule" id="PRU00047"/>
    </source>
</evidence>
<keyword evidence="10" id="KW-0805">Transcription regulation</keyword>
<feature type="compositionally biased region" description="Basic and acidic residues" evidence="17">
    <location>
        <begin position="126"/>
        <end position="138"/>
    </location>
</feature>
<evidence type="ECO:0000256" key="11">
    <source>
        <dbReference type="ARBA" id="ARBA00023054"/>
    </source>
</evidence>
<dbReference type="FunFam" id="3.40.50.12390:FF:000005">
    <property type="entry name" value="5'-3' exoribonuclease 2"/>
    <property type="match status" value="1"/>
</dbReference>
<evidence type="ECO:0000256" key="3">
    <source>
        <dbReference type="ARBA" id="ARBA00013845"/>
    </source>
</evidence>
<reference evidence="19 20" key="1">
    <citation type="submission" date="2019-02" db="EMBL/GenBank/DDBJ databases">
        <title>Genome sequencing of the rare red list fungi Hericium alpestre (H. flagellum).</title>
        <authorList>
            <person name="Buettner E."/>
            <person name="Kellner H."/>
        </authorList>
    </citation>
    <scope>NUCLEOTIDE SEQUENCE [LARGE SCALE GENOMIC DNA]</scope>
    <source>
        <strain evidence="19 20">DSM 108284</strain>
    </source>
</reference>
<dbReference type="InterPro" id="IPR041412">
    <property type="entry name" value="Xrn1_helical"/>
</dbReference>
<dbReference type="FunFam" id="1.25.40.1050:FF:000002">
    <property type="entry name" value="5'-3' exoribonuclease"/>
    <property type="match status" value="1"/>
</dbReference>
<feature type="compositionally biased region" description="Low complexity" evidence="17">
    <location>
        <begin position="966"/>
        <end position="999"/>
    </location>
</feature>
<evidence type="ECO:0000256" key="15">
    <source>
        <dbReference type="ARBA" id="ARBA00046943"/>
    </source>
</evidence>
<evidence type="ECO:0000256" key="2">
    <source>
        <dbReference type="ARBA" id="ARBA00006994"/>
    </source>
</evidence>
<keyword evidence="11" id="KW-0175">Coiled coil</keyword>
<dbReference type="SMART" id="SM00343">
    <property type="entry name" value="ZnF_C2HC"/>
    <property type="match status" value="1"/>
</dbReference>
<dbReference type="FunFam" id="3.40.50.12390:FF:000003">
    <property type="entry name" value="5'-3' exoribonuclease"/>
    <property type="match status" value="1"/>
</dbReference>
<feature type="region of interest" description="Disordered" evidence="17">
    <location>
        <begin position="491"/>
        <end position="510"/>
    </location>
</feature>
<protein>
    <recommendedName>
        <fullName evidence="3">5'-3' exoribonuclease 2</fullName>
    </recommendedName>
</protein>
<dbReference type="Gene3D" id="1.25.40.1050">
    <property type="match status" value="1"/>
</dbReference>
<dbReference type="InterPro" id="IPR027073">
    <property type="entry name" value="5_3_exoribonuclease"/>
</dbReference>
<dbReference type="GO" id="GO:0006397">
    <property type="term" value="P:mRNA processing"/>
    <property type="evidence" value="ECO:0007669"/>
    <property type="project" value="UniProtKB-KW"/>
</dbReference>
<evidence type="ECO:0000259" key="18">
    <source>
        <dbReference type="PROSITE" id="PS50158"/>
    </source>
</evidence>
<gene>
    <name evidence="19" type="ORF">EWM64_g6384</name>
</gene>
<dbReference type="InterPro" id="IPR001878">
    <property type="entry name" value="Znf_CCHC"/>
</dbReference>
<evidence type="ECO:0000256" key="4">
    <source>
        <dbReference type="ARBA" id="ARBA00022472"/>
    </source>
</evidence>
<evidence type="ECO:0000256" key="13">
    <source>
        <dbReference type="ARBA" id="ARBA00023242"/>
    </source>
</evidence>
<feature type="domain" description="CCHC-type" evidence="18">
    <location>
        <begin position="271"/>
        <end position="284"/>
    </location>
</feature>